<protein>
    <recommendedName>
        <fullName evidence="3">SAM-dependent methyltransferase</fullName>
    </recommendedName>
</protein>
<proteinExistence type="predicted"/>
<evidence type="ECO:0000313" key="1">
    <source>
        <dbReference type="EMBL" id="ABC29864.1"/>
    </source>
</evidence>
<dbReference type="eggNOG" id="COG2226">
    <property type="taxonomic scope" value="Bacteria"/>
</dbReference>
<reference evidence="1 2" key="1">
    <citation type="journal article" date="2005" name="Nucleic Acids Res.">
        <title>Genomic blueprint of Hahella chejuensis, a marine microbe producing an algicidal agent.</title>
        <authorList>
            <person name="Jeong H."/>
            <person name="Yim J.H."/>
            <person name="Lee C."/>
            <person name="Choi S.-H."/>
            <person name="Park Y.K."/>
            <person name="Yoon S.H."/>
            <person name="Hur C.-G."/>
            <person name="Kang H.-Y."/>
            <person name="Kim D."/>
            <person name="Lee H.H."/>
            <person name="Park K.H."/>
            <person name="Park S.-H."/>
            <person name="Park H.-S."/>
            <person name="Lee H.K."/>
            <person name="Oh T.K."/>
            <person name="Kim J.F."/>
        </authorList>
    </citation>
    <scope>NUCLEOTIDE SEQUENCE [LARGE SCALE GENOMIC DNA]</scope>
    <source>
        <strain evidence="1 2">KCTC 2396</strain>
    </source>
</reference>
<evidence type="ECO:0008006" key="3">
    <source>
        <dbReference type="Google" id="ProtNLM"/>
    </source>
</evidence>
<organism evidence="1 2">
    <name type="scientific">Hahella chejuensis (strain KCTC 2396)</name>
    <dbReference type="NCBI Taxonomy" id="349521"/>
    <lineage>
        <taxon>Bacteria</taxon>
        <taxon>Pseudomonadati</taxon>
        <taxon>Pseudomonadota</taxon>
        <taxon>Gammaproteobacteria</taxon>
        <taxon>Oceanospirillales</taxon>
        <taxon>Hahellaceae</taxon>
        <taxon>Hahella</taxon>
    </lineage>
</organism>
<sequence>MSLNPPLSDAATAHDPAAKELDEGYRFPLCHHEKLIELFTKTGLDELQCETVEIPTLFTHFDDYWLPFLGATGPAPTYIASLTADLRNAIADKLREIFPIQPNGTIPLKAKAWAIRGVVHRAR</sequence>
<evidence type="ECO:0000313" key="2">
    <source>
        <dbReference type="Proteomes" id="UP000000238"/>
    </source>
</evidence>
<dbReference type="AlphaFoldDB" id="Q2SHL0"/>
<gene>
    <name evidence="1" type="ordered locus">HCH_03098</name>
</gene>
<dbReference type="Proteomes" id="UP000000238">
    <property type="component" value="Chromosome"/>
</dbReference>
<dbReference type="HOGENOM" id="CLU_2012036_0_0_6"/>
<dbReference type="STRING" id="349521.HCH_03098"/>
<dbReference type="KEGG" id="hch:HCH_03098"/>
<name>Q2SHL0_HAHCH</name>
<dbReference type="EMBL" id="CP000155">
    <property type="protein sequence ID" value="ABC29864.1"/>
    <property type="molecule type" value="Genomic_DNA"/>
</dbReference>
<keyword evidence="2" id="KW-1185">Reference proteome</keyword>
<accession>Q2SHL0</accession>